<dbReference type="Pfam" id="PF00672">
    <property type="entry name" value="HAMP"/>
    <property type="match status" value="1"/>
</dbReference>
<feature type="domain" description="HAMP" evidence="12">
    <location>
        <begin position="260"/>
        <end position="314"/>
    </location>
</feature>
<dbReference type="SMART" id="SM00304">
    <property type="entry name" value="HAMP"/>
    <property type="match status" value="1"/>
</dbReference>
<keyword evidence="4" id="KW-1003">Cell membrane</keyword>
<evidence type="ECO:0000313" key="14">
    <source>
        <dbReference type="Proteomes" id="UP000231194"/>
    </source>
</evidence>
<comment type="subcellular location">
    <subcellularLocation>
        <location evidence="2">Cell membrane</location>
        <topology evidence="2">Multi-pass membrane protein</topology>
    </subcellularLocation>
</comment>
<dbReference type="Gene3D" id="3.30.565.10">
    <property type="entry name" value="Histidine kinase-like ATPase, C-terminal domain"/>
    <property type="match status" value="1"/>
</dbReference>
<dbReference type="RefSeq" id="WP_100234146.1">
    <property type="nucleotide sequence ID" value="NZ_PGVG01000020.1"/>
</dbReference>
<evidence type="ECO:0000256" key="3">
    <source>
        <dbReference type="ARBA" id="ARBA00012438"/>
    </source>
</evidence>
<evidence type="ECO:0000313" key="13">
    <source>
        <dbReference type="EMBL" id="PJG53014.1"/>
    </source>
</evidence>
<dbReference type="PRINTS" id="PR00344">
    <property type="entry name" value="BCTRLSENSOR"/>
</dbReference>
<evidence type="ECO:0000256" key="7">
    <source>
        <dbReference type="ARBA" id="ARBA00022741"/>
    </source>
</evidence>
<keyword evidence="5" id="KW-0597">Phosphoprotein</keyword>
<keyword evidence="9" id="KW-0067">ATP-binding</keyword>
<dbReference type="InterPro" id="IPR003660">
    <property type="entry name" value="HAMP_dom"/>
</dbReference>
<dbReference type="SUPFAM" id="SSF47384">
    <property type="entry name" value="Homodimeric domain of signal transducing histidine kinase"/>
    <property type="match status" value="1"/>
</dbReference>
<dbReference type="EC" id="2.7.13.3" evidence="3"/>
<keyword evidence="10" id="KW-0472">Membrane</keyword>
<comment type="caution">
    <text evidence="13">The sequence shown here is derived from an EMBL/GenBank/DDBJ whole genome shotgun (WGS) entry which is preliminary data.</text>
</comment>
<feature type="domain" description="Histidine kinase" evidence="11">
    <location>
        <begin position="322"/>
        <end position="527"/>
    </location>
</feature>
<dbReference type="InterPro" id="IPR004358">
    <property type="entry name" value="Sig_transdc_His_kin-like_C"/>
</dbReference>
<dbReference type="InterPro" id="IPR036890">
    <property type="entry name" value="HATPase_C_sf"/>
</dbReference>
<dbReference type="GO" id="GO:0005524">
    <property type="term" value="F:ATP binding"/>
    <property type="evidence" value="ECO:0007669"/>
    <property type="project" value="UniProtKB-KW"/>
</dbReference>
<evidence type="ECO:0000256" key="1">
    <source>
        <dbReference type="ARBA" id="ARBA00000085"/>
    </source>
</evidence>
<dbReference type="InterPro" id="IPR050980">
    <property type="entry name" value="2C_sensor_his_kinase"/>
</dbReference>
<comment type="catalytic activity">
    <reaction evidence="1">
        <text>ATP + protein L-histidine = ADP + protein N-phospho-L-histidine.</text>
        <dbReference type="EC" id="2.7.13.3"/>
    </reaction>
</comment>
<dbReference type="Pfam" id="PF02518">
    <property type="entry name" value="HATPase_c"/>
    <property type="match status" value="1"/>
</dbReference>
<evidence type="ECO:0000256" key="6">
    <source>
        <dbReference type="ARBA" id="ARBA00022679"/>
    </source>
</evidence>
<dbReference type="PROSITE" id="PS50109">
    <property type="entry name" value="HIS_KIN"/>
    <property type="match status" value="1"/>
</dbReference>
<dbReference type="GO" id="GO:0005886">
    <property type="term" value="C:plasma membrane"/>
    <property type="evidence" value="ECO:0007669"/>
    <property type="project" value="UniProtKB-SubCell"/>
</dbReference>
<dbReference type="SMART" id="SM00387">
    <property type="entry name" value="HATPase_c"/>
    <property type="match status" value="1"/>
</dbReference>
<dbReference type="Gene3D" id="1.10.287.130">
    <property type="match status" value="1"/>
</dbReference>
<evidence type="ECO:0000256" key="10">
    <source>
        <dbReference type="SAM" id="Phobius"/>
    </source>
</evidence>
<evidence type="ECO:0000256" key="2">
    <source>
        <dbReference type="ARBA" id="ARBA00004651"/>
    </source>
</evidence>
<dbReference type="InterPro" id="IPR005467">
    <property type="entry name" value="His_kinase_dom"/>
</dbReference>
<dbReference type="PROSITE" id="PS50885">
    <property type="entry name" value="HAMP"/>
    <property type="match status" value="1"/>
</dbReference>
<proteinExistence type="predicted"/>
<reference evidence="13 14" key="1">
    <citation type="submission" date="2017-11" db="EMBL/GenBank/DDBJ databases">
        <title>Bradyrhizobium forestalis sp. nov., an efficient nitrogen-fixing bacterium isolated from nodules of forest legume species in the Amazon.</title>
        <authorList>
            <person name="Costa E.M."/>
            <person name="Guimaraes A."/>
            <person name="Carvalho T.S."/>
            <person name="Rodrigues T.L."/>
            <person name="Ribeiro P.R.A."/>
            <person name="Lebbe L."/>
            <person name="Willems A."/>
            <person name="Moreira F.M.S."/>
        </authorList>
    </citation>
    <scope>NUCLEOTIDE SEQUENCE [LARGE SCALE GENOMIC DNA]</scope>
    <source>
        <strain evidence="13 14">INPA54B</strain>
    </source>
</reference>
<evidence type="ECO:0000259" key="12">
    <source>
        <dbReference type="PROSITE" id="PS50885"/>
    </source>
</evidence>
<gene>
    <name evidence="13" type="ORF">CVM73_23190</name>
</gene>
<evidence type="ECO:0000259" key="11">
    <source>
        <dbReference type="PROSITE" id="PS50109"/>
    </source>
</evidence>
<dbReference type="InterPro" id="IPR036097">
    <property type="entry name" value="HisK_dim/P_sf"/>
</dbReference>
<name>A0A2M8R5C0_9BRAD</name>
<keyword evidence="7" id="KW-0547">Nucleotide-binding</keyword>
<dbReference type="EMBL" id="PGVG01000020">
    <property type="protein sequence ID" value="PJG53014.1"/>
    <property type="molecule type" value="Genomic_DNA"/>
</dbReference>
<dbReference type="SMART" id="SM00388">
    <property type="entry name" value="HisKA"/>
    <property type="match status" value="1"/>
</dbReference>
<feature type="transmembrane region" description="Helical" evidence="10">
    <location>
        <begin position="240"/>
        <end position="258"/>
    </location>
</feature>
<evidence type="ECO:0000256" key="5">
    <source>
        <dbReference type="ARBA" id="ARBA00022553"/>
    </source>
</evidence>
<keyword evidence="10" id="KW-0812">Transmembrane</keyword>
<dbReference type="Gene3D" id="6.10.340.10">
    <property type="match status" value="1"/>
</dbReference>
<dbReference type="CDD" id="cd00082">
    <property type="entry name" value="HisKA"/>
    <property type="match status" value="1"/>
</dbReference>
<dbReference type="InterPro" id="IPR003661">
    <property type="entry name" value="HisK_dim/P_dom"/>
</dbReference>
<evidence type="ECO:0000256" key="9">
    <source>
        <dbReference type="ARBA" id="ARBA00022840"/>
    </source>
</evidence>
<dbReference type="AlphaFoldDB" id="A0A2M8R5C0"/>
<keyword evidence="14" id="KW-1185">Reference proteome</keyword>
<feature type="transmembrane region" description="Helical" evidence="10">
    <location>
        <begin position="12"/>
        <end position="34"/>
    </location>
</feature>
<protein>
    <recommendedName>
        <fullName evidence="3">histidine kinase</fullName>
        <ecNumber evidence="3">2.7.13.3</ecNumber>
    </recommendedName>
</protein>
<keyword evidence="10" id="KW-1133">Transmembrane helix</keyword>
<dbReference type="InterPro" id="IPR003594">
    <property type="entry name" value="HATPase_dom"/>
</dbReference>
<dbReference type="Proteomes" id="UP000231194">
    <property type="component" value="Unassembled WGS sequence"/>
</dbReference>
<keyword evidence="6" id="KW-0808">Transferase</keyword>
<dbReference type="GO" id="GO:0000155">
    <property type="term" value="F:phosphorelay sensor kinase activity"/>
    <property type="evidence" value="ECO:0007669"/>
    <property type="project" value="InterPro"/>
</dbReference>
<sequence length="527" mass="57473">MSTAPDKWRPSLGLVIFTVLATVAILPLVGLFFFRLYDNQLIRQTQAELIAQSRVLATIYAQEVAARLDSGLMLGAEVPPGVLPDPGDQVTPIRPSLDLTANDLLRRRPDALPALQPAQAAYVEIGAKLTPIIRETQKVTLAGFRILDPQGVVIAGRQEVGQSLAHIEEVADALHGQYRATLRNRVPDKPPPIYSFSRGLGVHVFSAMPVIVNNRVAGVIYTTRTPSNIFDHLYQERAKFVLAGLAVILGTIAIGLVFSRTITLPMRELIDRAARIGRGDREAFQPLKHYGTREFAQLSHSFLGMAEQLARRSDYIATFSAHLTHELKSPLTSIKGAAELLQDSVQGKAEGLTPAEQTTFIANILSDTQRLEAMAQRLRELARAESLPQNERTELAPVIADLRTRFPASSIEASGSLDRAVGMSGEKALIVLSHLADNAMRHKAQTIRLEAADERTTLRLTVSNDGEPISAPNRDRIFDAFFTTRRDQGGTGMGLAIARAVMASHGGSIRLKPTDEGAAFELQFPLA</sequence>
<evidence type="ECO:0000256" key="4">
    <source>
        <dbReference type="ARBA" id="ARBA00022475"/>
    </source>
</evidence>
<organism evidence="13 14">
    <name type="scientific">Bradyrhizobium forestalis</name>
    <dbReference type="NCBI Taxonomy" id="1419263"/>
    <lineage>
        <taxon>Bacteria</taxon>
        <taxon>Pseudomonadati</taxon>
        <taxon>Pseudomonadota</taxon>
        <taxon>Alphaproteobacteria</taxon>
        <taxon>Hyphomicrobiales</taxon>
        <taxon>Nitrobacteraceae</taxon>
        <taxon>Bradyrhizobium</taxon>
    </lineage>
</organism>
<dbReference type="PANTHER" id="PTHR44936:SF10">
    <property type="entry name" value="SENSOR PROTEIN RSTB"/>
    <property type="match status" value="1"/>
</dbReference>
<keyword evidence="8 13" id="KW-0418">Kinase</keyword>
<accession>A0A2M8R5C0</accession>
<dbReference type="CDD" id="cd06225">
    <property type="entry name" value="HAMP"/>
    <property type="match status" value="1"/>
</dbReference>
<dbReference type="Pfam" id="PF00512">
    <property type="entry name" value="HisKA"/>
    <property type="match status" value="1"/>
</dbReference>
<dbReference type="OrthoDB" id="9815202at2"/>
<dbReference type="SUPFAM" id="SSF55874">
    <property type="entry name" value="ATPase domain of HSP90 chaperone/DNA topoisomerase II/histidine kinase"/>
    <property type="match status" value="1"/>
</dbReference>
<dbReference type="PANTHER" id="PTHR44936">
    <property type="entry name" value="SENSOR PROTEIN CREC"/>
    <property type="match status" value="1"/>
</dbReference>
<evidence type="ECO:0000256" key="8">
    <source>
        <dbReference type="ARBA" id="ARBA00022777"/>
    </source>
</evidence>